<organism evidence="2 3">
    <name type="scientific">Pleurodeles waltl</name>
    <name type="common">Iberian ribbed newt</name>
    <dbReference type="NCBI Taxonomy" id="8319"/>
    <lineage>
        <taxon>Eukaryota</taxon>
        <taxon>Metazoa</taxon>
        <taxon>Chordata</taxon>
        <taxon>Craniata</taxon>
        <taxon>Vertebrata</taxon>
        <taxon>Euteleostomi</taxon>
        <taxon>Amphibia</taxon>
        <taxon>Batrachia</taxon>
        <taxon>Caudata</taxon>
        <taxon>Salamandroidea</taxon>
        <taxon>Salamandridae</taxon>
        <taxon>Pleurodelinae</taxon>
        <taxon>Pleurodeles</taxon>
    </lineage>
</organism>
<dbReference type="AlphaFoldDB" id="A0AAV7W458"/>
<accession>A0AAV7W458</accession>
<gene>
    <name evidence="2" type="ORF">NDU88_002482</name>
</gene>
<evidence type="ECO:0000313" key="2">
    <source>
        <dbReference type="EMBL" id="KAJ1207090.1"/>
    </source>
</evidence>
<keyword evidence="3" id="KW-1185">Reference proteome</keyword>
<proteinExistence type="predicted"/>
<evidence type="ECO:0000256" key="1">
    <source>
        <dbReference type="SAM" id="MobiDB-lite"/>
    </source>
</evidence>
<feature type="compositionally biased region" description="Polar residues" evidence="1">
    <location>
        <begin position="43"/>
        <end position="52"/>
    </location>
</feature>
<feature type="region of interest" description="Disordered" evidence="1">
    <location>
        <begin position="1"/>
        <end position="20"/>
    </location>
</feature>
<comment type="caution">
    <text evidence="2">The sequence shown here is derived from an EMBL/GenBank/DDBJ whole genome shotgun (WGS) entry which is preliminary data.</text>
</comment>
<evidence type="ECO:0000313" key="3">
    <source>
        <dbReference type="Proteomes" id="UP001066276"/>
    </source>
</evidence>
<name>A0AAV7W458_PLEWA</name>
<reference evidence="2" key="1">
    <citation type="journal article" date="2022" name="bioRxiv">
        <title>Sequencing and chromosome-scale assembly of the giantPleurodeles waltlgenome.</title>
        <authorList>
            <person name="Brown T."/>
            <person name="Elewa A."/>
            <person name="Iarovenko S."/>
            <person name="Subramanian E."/>
            <person name="Araus A.J."/>
            <person name="Petzold A."/>
            <person name="Susuki M."/>
            <person name="Suzuki K.-i.T."/>
            <person name="Hayashi T."/>
            <person name="Toyoda A."/>
            <person name="Oliveira C."/>
            <person name="Osipova E."/>
            <person name="Leigh N.D."/>
            <person name="Simon A."/>
            <person name="Yun M.H."/>
        </authorList>
    </citation>
    <scope>NUCLEOTIDE SEQUENCE</scope>
    <source>
        <strain evidence="2">20211129_DDA</strain>
        <tissue evidence="2">Liver</tissue>
    </source>
</reference>
<feature type="region of interest" description="Disordered" evidence="1">
    <location>
        <begin position="36"/>
        <end position="64"/>
    </location>
</feature>
<dbReference type="EMBL" id="JANPWB010000002">
    <property type="protein sequence ID" value="KAJ1207090.1"/>
    <property type="molecule type" value="Genomic_DNA"/>
</dbReference>
<sequence length="165" mass="17413">MREVDGTGGGPSTVPPHKAIESMVETTLEPEAVIGIGDLDSSAPGTSKSLPQVPTDDPSVQGDEDATITADEAASISAGECMTTPIVHHARETTEETDVDTGTGNLTSGPQMGVSRPLRTAGPGRRRRRQTQAAGCSQVCYLTLVKVNELLHFTEVYYRSPLTGY</sequence>
<feature type="region of interest" description="Disordered" evidence="1">
    <location>
        <begin position="90"/>
        <end position="132"/>
    </location>
</feature>
<dbReference type="Proteomes" id="UP001066276">
    <property type="component" value="Chromosome 1_2"/>
</dbReference>
<protein>
    <submittedName>
        <fullName evidence="2">Uncharacterized protein</fullName>
    </submittedName>
</protein>
<feature type="compositionally biased region" description="Gly residues" evidence="1">
    <location>
        <begin position="1"/>
        <end position="11"/>
    </location>
</feature>